<reference evidence="2" key="1">
    <citation type="submission" date="2020-05" db="EMBL/GenBank/DDBJ databases">
        <authorList>
            <person name="Chiriac C."/>
            <person name="Salcher M."/>
            <person name="Ghai R."/>
            <person name="Kavagutti S V."/>
        </authorList>
    </citation>
    <scope>NUCLEOTIDE SEQUENCE</scope>
</reference>
<name>A0A6J7WPQ3_9CAUD</name>
<organism evidence="2">
    <name type="scientific">uncultured Caudovirales phage</name>
    <dbReference type="NCBI Taxonomy" id="2100421"/>
    <lineage>
        <taxon>Viruses</taxon>
        <taxon>Duplodnaviria</taxon>
        <taxon>Heunggongvirae</taxon>
        <taxon>Uroviricota</taxon>
        <taxon>Caudoviricetes</taxon>
        <taxon>Peduoviridae</taxon>
        <taxon>Maltschvirus</taxon>
        <taxon>Maltschvirus maltsch</taxon>
    </lineage>
</organism>
<dbReference type="EMBL" id="LR798262">
    <property type="protein sequence ID" value="CAB5218682.1"/>
    <property type="molecule type" value="Genomic_DNA"/>
</dbReference>
<evidence type="ECO:0000313" key="2">
    <source>
        <dbReference type="EMBL" id="CAB5218682.1"/>
    </source>
</evidence>
<feature type="compositionally biased region" description="Polar residues" evidence="1">
    <location>
        <begin position="374"/>
        <end position="394"/>
    </location>
</feature>
<feature type="region of interest" description="Disordered" evidence="1">
    <location>
        <begin position="373"/>
        <end position="394"/>
    </location>
</feature>
<evidence type="ECO:0000256" key="1">
    <source>
        <dbReference type="SAM" id="MobiDB-lite"/>
    </source>
</evidence>
<proteinExistence type="predicted"/>
<accession>A0A6J7WPQ3</accession>
<sequence>MANLAYRSVATGNWSATATWQVYSLTASGGVFGSGGTWGTASDYPKTGDYVWIQSTNVVTYDATAISVNNSATFALISNNIASNSLAIAQPATGGTNATTGTISLSVASTTTINSTYYNILSGTAGLFNFTSSNTIYNFTGTWYEGTTGSWMVAPSGSNNTINITGNIKSSGTSGTGINLTNLQTLNIIGTITAQSGSVISCSGASSVVNITGDVYGSSTAQAYAITAPSVAITITITGNLFSGVNATAIYTPAFSTLTITGNIRNYGSSGTSSFSAYVCQTVNIRSTATVQFRTSDAGVKDYTTSGATTVTEASIWSYATRVLTAATNITSNGGTISQTQLANLDATVSSRLATSGYTAPANAIISDIKSNTDRIPTNPASVQSTGDQIATLQ</sequence>
<protein>
    <submittedName>
        <fullName evidence="2">Uncharacterized protein</fullName>
    </submittedName>
</protein>
<gene>
    <name evidence="2" type="ORF">UFOVP211_55</name>
</gene>